<dbReference type="Pfam" id="PF13505">
    <property type="entry name" value="OMP_b-brl"/>
    <property type="match status" value="1"/>
</dbReference>
<organism evidence="3 4">
    <name type="scientific">Cysteiniphilum litorale</name>
    <dbReference type="NCBI Taxonomy" id="2056700"/>
    <lineage>
        <taxon>Bacteria</taxon>
        <taxon>Pseudomonadati</taxon>
        <taxon>Pseudomonadota</taxon>
        <taxon>Gammaproteobacteria</taxon>
        <taxon>Thiotrichales</taxon>
        <taxon>Fastidiosibacteraceae</taxon>
        <taxon>Cysteiniphilum</taxon>
    </lineage>
</organism>
<sequence>MGLLKQALIMGDIVRKLILVMGVTILTITIANANNHQAIAQSGLTLGIEGGYGQITGSFWDQSSLDKKSGGAIGSIDIGGQYALNSWLALGMQVNVMYGHKLLSYGSNDINYKATFVLPIQLTAQVVLPIGVNFLAGVGMAYVSQRVTYGSGANQDDELVKKWNPMASIGIGYQVTSRFNIFAKYQYIWGKKDKAVFPQFGQDETNPIQALTLGMSYTFGV</sequence>
<proteinExistence type="predicted"/>
<dbReference type="Gene3D" id="2.40.160.20">
    <property type="match status" value="1"/>
</dbReference>
<dbReference type="AlphaFoldDB" id="A0A8J2Z468"/>
<dbReference type="OrthoDB" id="1149075at2"/>
<gene>
    <name evidence="3" type="ORF">GCM10010995_12200</name>
</gene>
<name>A0A8J2Z468_9GAMM</name>
<reference evidence="3" key="1">
    <citation type="journal article" date="2014" name="Int. J. Syst. Evol. Microbiol.">
        <title>Complete genome sequence of Corynebacterium casei LMG S-19264T (=DSM 44701T), isolated from a smear-ripened cheese.</title>
        <authorList>
            <consortium name="US DOE Joint Genome Institute (JGI-PGF)"/>
            <person name="Walter F."/>
            <person name="Albersmeier A."/>
            <person name="Kalinowski J."/>
            <person name="Ruckert C."/>
        </authorList>
    </citation>
    <scope>NUCLEOTIDE SEQUENCE</scope>
    <source>
        <strain evidence="3">CGMCC 1.15758</strain>
    </source>
</reference>
<dbReference type="InterPro" id="IPR011250">
    <property type="entry name" value="OMP/PagP_B-barrel"/>
</dbReference>
<evidence type="ECO:0000256" key="1">
    <source>
        <dbReference type="ARBA" id="ARBA00022729"/>
    </source>
</evidence>
<dbReference type="SUPFAM" id="SSF56925">
    <property type="entry name" value="OMPA-like"/>
    <property type="match status" value="1"/>
</dbReference>
<feature type="domain" description="Outer membrane protein beta-barrel" evidence="2">
    <location>
        <begin position="25"/>
        <end position="219"/>
    </location>
</feature>
<evidence type="ECO:0000313" key="4">
    <source>
        <dbReference type="Proteomes" id="UP000636949"/>
    </source>
</evidence>
<dbReference type="Proteomes" id="UP000636949">
    <property type="component" value="Unassembled WGS sequence"/>
</dbReference>
<reference evidence="3" key="2">
    <citation type="submission" date="2020-09" db="EMBL/GenBank/DDBJ databases">
        <authorList>
            <person name="Sun Q."/>
            <person name="Zhou Y."/>
        </authorList>
    </citation>
    <scope>NUCLEOTIDE SEQUENCE</scope>
    <source>
        <strain evidence="3">CGMCC 1.15758</strain>
    </source>
</reference>
<dbReference type="InterPro" id="IPR027385">
    <property type="entry name" value="Beta-barrel_OMP"/>
</dbReference>
<keyword evidence="1" id="KW-0732">Signal</keyword>
<comment type="caution">
    <text evidence="3">The sequence shown here is derived from an EMBL/GenBank/DDBJ whole genome shotgun (WGS) entry which is preliminary data.</text>
</comment>
<dbReference type="EMBL" id="BMJS01000010">
    <property type="protein sequence ID" value="GGF96527.1"/>
    <property type="molecule type" value="Genomic_DNA"/>
</dbReference>
<protein>
    <recommendedName>
        <fullName evidence="2">Outer membrane protein beta-barrel domain-containing protein</fullName>
    </recommendedName>
</protein>
<keyword evidence="4" id="KW-1185">Reference proteome</keyword>
<accession>A0A8J2Z468</accession>
<evidence type="ECO:0000313" key="3">
    <source>
        <dbReference type="EMBL" id="GGF96527.1"/>
    </source>
</evidence>
<evidence type="ECO:0000259" key="2">
    <source>
        <dbReference type="Pfam" id="PF13505"/>
    </source>
</evidence>